<name>A0A0V8HHG2_9BACI</name>
<dbReference type="InterPro" id="IPR050769">
    <property type="entry name" value="NAT_camello-type"/>
</dbReference>
<evidence type="ECO:0000313" key="4">
    <source>
        <dbReference type="Proteomes" id="UP000181997"/>
    </source>
</evidence>
<evidence type="ECO:0000313" key="3">
    <source>
        <dbReference type="EMBL" id="SCC16532.1"/>
    </source>
</evidence>
<dbReference type="AlphaFoldDB" id="A0A0V8HHG2"/>
<dbReference type="PANTHER" id="PTHR13947:SF37">
    <property type="entry name" value="LD18367P"/>
    <property type="match status" value="1"/>
</dbReference>
<dbReference type="InterPro" id="IPR000182">
    <property type="entry name" value="GNAT_dom"/>
</dbReference>
<reference evidence="4" key="1">
    <citation type="submission" date="2016-08" db="EMBL/GenBank/DDBJ databases">
        <authorList>
            <person name="Varghese N."/>
            <person name="Submissions Spin"/>
        </authorList>
    </citation>
    <scope>NUCLEOTIDE SEQUENCE [LARGE SCALE GENOMIC DNA]</scope>
    <source>
        <strain evidence="4">SGD-1123</strain>
    </source>
</reference>
<dbReference type="PROSITE" id="PS51186">
    <property type="entry name" value="GNAT"/>
    <property type="match status" value="1"/>
</dbReference>
<dbReference type="OrthoDB" id="2665328at2"/>
<dbReference type="EMBL" id="FMAU01000003">
    <property type="protein sequence ID" value="SCC16532.1"/>
    <property type="molecule type" value="Genomic_DNA"/>
</dbReference>
<feature type="domain" description="N-acetyltransferase" evidence="2">
    <location>
        <begin position="1"/>
        <end position="147"/>
    </location>
</feature>
<keyword evidence="1 3" id="KW-0808">Transferase</keyword>
<organism evidence="3 4">
    <name type="scientific">[Bacillus] enclensis</name>
    <dbReference type="NCBI Taxonomy" id="1402860"/>
    <lineage>
        <taxon>Bacteria</taxon>
        <taxon>Bacillati</taxon>
        <taxon>Bacillota</taxon>
        <taxon>Bacilli</taxon>
        <taxon>Bacillales</taxon>
        <taxon>Bacillaceae</taxon>
        <taxon>Rossellomorea</taxon>
    </lineage>
</organism>
<dbReference type="RefSeq" id="WP_058298921.1">
    <property type="nucleotide sequence ID" value="NZ_FMAU01000003.1"/>
</dbReference>
<sequence>MQIQAIQKEQCPAAKEVILAGFLERFGFIDHTLNPDIQDIWSEYMQGDHLFYVGMDGDRMICTGAIRRESQDTFQVVRMSVLKPYRKHGLGRRMLDHLENKAKSMGAQKLILETNKQWADAIQFYKKNGYSETHEDEVSCYFQKEFPL</sequence>
<accession>A0A0V8HHG2</accession>
<keyword evidence="4" id="KW-1185">Reference proteome</keyword>
<proteinExistence type="predicted"/>
<dbReference type="SUPFAM" id="SSF55729">
    <property type="entry name" value="Acyl-CoA N-acyltransferases (Nat)"/>
    <property type="match status" value="1"/>
</dbReference>
<dbReference type="PANTHER" id="PTHR13947">
    <property type="entry name" value="GNAT FAMILY N-ACETYLTRANSFERASE"/>
    <property type="match status" value="1"/>
</dbReference>
<dbReference type="InterPro" id="IPR016181">
    <property type="entry name" value="Acyl_CoA_acyltransferase"/>
</dbReference>
<dbReference type="Gene3D" id="3.40.630.30">
    <property type="match status" value="1"/>
</dbReference>
<protein>
    <submittedName>
        <fullName evidence="3">Acetyltransferase (GNAT) domain-containing protein</fullName>
    </submittedName>
</protein>
<dbReference type="CDD" id="cd04301">
    <property type="entry name" value="NAT_SF"/>
    <property type="match status" value="1"/>
</dbReference>
<evidence type="ECO:0000259" key="2">
    <source>
        <dbReference type="PROSITE" id="PS51186"/>
    </source>
</evidence>
<dbReference type="GO" id="GO:0008080">
    <property type="term" value="F:N-acetyltransferase activity"/>
    <property type="evidence" value="ECO:0007669"/>
    <property type="project" value="InterPro"/>
</dbReference>
<dbReference type="Pfam" id="PF00583">
    <property type="entry name" value="Acetyltransf_1"/>
    <property type="match status" value="1"/>
</dbReference>
<dbReference type="Proteomes" id="UP000181997">
    <property type="component" value="Unassembled WGS sequence"/>
</dbReference>
<evidence type="ECO:0000256" key="1">
    <source>
        <dbReference type="ARBA" id="ARBA00022679"/>
    </source>
</evidence>
<gene>
    <name evidence="3" type="ORF">GA0061094_2828</name>
</gene>